<comment type="caution">
    <text evidence="7">The sequence shown here is derived from an EMBL/GenBank/DDBJ whole genome shotgun (WGS) entry which is preliminary data.</text>
</comment>
<evidence type="ECO:0000256" key="2">
    <source>
        <dbReference type="ARBA" id="ARBA00022723"/>
    </source>
</evidence>
<sequence length="138" mass="15982">MAATLRVLQPGFLHYRQLSCSAVAYRKIIKGPDIELKERLWQLEFHQKEKGIVYDKKPFRITIKAGKKYLWCACGQSKSQPMCDGTHLNTQLKIKLKCLVFKAPETKEVWLCNCKQSRNPPFCDGTHRSEEVQQAIKD</sequence>
<name>A0AAW0Y8M7_CHEQU</name>
<comment type="cofactor">
    <cofactor evidence="5">
        <name>[2Fe-2S] cluster</name>
        <dbReference type="ChEBI" id="CHEBI:190135"/>
    </cofactor>
</comment>
<dbReference type="InterPro" id="IPR052950">
    <property type="entry name" value="CISD"/>
</dbReference>
<feature type="domain" description="Iron-binding zinc finger CDGSH type" evidence="6">
    <location>
        <begin position="97"/>
        <end position="133"/>
    </location>
</feature>
<keyword evidence="8" id="KW-1185">Reference proteome</keyword>
<evidence type="ECO:0000313" key="8">
    <source>
        <dbReference type="Proteomes" id="UP001445076"/>
    </source>
</evidence>
<dbReference type="SMART" id="SM00704">
    <property type="entry name" value="ZnF_CDGSH"/>
    <property type="match status" value="2"/>
</dbReference>
<accession>A0AAW0Y8M7</accession>
<keyword evidence="2" id="KW-0479">Metal-binding</keyword>
<dbReference type="GO" id="GO:0051537">
    <property type="term" value="F:2 iron, 2 sulfur cluster binding"/>
    <property type="evidence" value="ECO:0007669"/>
    <property type="project" value="UniProtKB-KW"/>
</dbReference>
<keyword evidence="1" id="KW-0001">2Fe-2S</keyword>
<evidence type="ECO:0000256" key="4">
    <source>
        <dbReference type="ARBA" id="ARBA00023014"/>
    </source>
</evidence>
<dbReference type="GO" id="GO:0005739">
    <property type="term" value="C:mitochondrion"/>
    <property type="evidence" value="ECO:0007669"/>
    <property type="project" value="TreeGrafter"/>
</dbReference>
<dbReference type="PANTHER" id="PTHR46491">
    <property type="entry name" value="CDGSH IRON SULFUR DOMAIN PROTEIN HOMOLOG"/>
    <property type="match status" value="1"/>
</dbReference>
<dbReference type="InterPro" id="IPR042216">
    <property type="entry name" value="MitoNEET_CISD"/>
</dbReference>
<dbReference type="GO" id="GO:0046872">
    <property type="term" value="F:metal ion binding"/>
    <property type="evidence" value="ECO:0007669"/>
    <property type="project" value="UniProtKB-KW"/>
</dbReference>
<keyword evidence="4" id="KW-0411">Iron-sulfur</keyword>
<evidence type="ECO:0000256" key="5">
    <source>
        <dbReference type="ARBA" id="ARBA00034078"/>
    </source>
</evidence>
<dbReference type="Proteomes" id="UP001445076">
    <property type="component" value="Unassembled WGS sequence"/>
</dbReference>
<dbReference type="Pfam" id="PF09360">
    <property type="entry name" value="zf-CDGSH"/>
    <property type="match status" value="2"/>
</dbReference>
<evidence type="ECO:0000313" key="7">
    <source>
        <dbReference type="EMBL" id="KAK8753176.1"/>
    </source>
</evidence>
<evidence type="ECO:0000256" key="3">
    <source>
        <dbReference type="ARBA" id="ARBA00023004"/>
    </source>
</evidence>
<evidence type="ECO:0000259" key="6">
    <source>
        <dbReference type="SMART" id="SM00704"/>
    </source>
</evidence>
<dbReference type="AlphaFoldDB" id="A0AAW0Y8M7"/>
<organism evidence="7 8">
    <name type="scientific">Cherax quadricarinatus</name>
    <name type="common">Australian red claw crayfish</name>
    <dbReference type="NCBI Taxonomy" id="27406"/>
    <lineage>
        <taxon>Eukaryota</taxon>
        <taxon>Metazoa</taxon>
        <taxon>Ecdysozoa</taxon>
        <taxon>Arthropoda</taxon>
        <taxon>Crustacea</taxon>
        <taxon>Multicrustacea</taxon>
        <taxon>Malacostraca</taxon>
        <taxon>Eumalacostraca</taxon>
        <taxon>Eucarida</taxon>
        <taxon>Decapoda</taxon>
        <taxon>Pleocyemata</taxon>
        <taxon>Astacidea</taxon>
        <taxon>Parastacoidea</taxon>
        <taxon>Parastacidae</taxon>
        <taxon>Cherax</taxon>
    </lineage>
</organism>
<feature type="domain" description="Iron-binding zinc finger CDGSH type" evidence="6">
    <location>
        <begin position="56"/>
        <end position="93"/>
    </location>
</feature>
<proteinExistence type="predicted"/>
<dbReference type="PANTHER" id="PTHR46491:SF3">
    <property type="entry name" value="CDGSH IRON-SULFUR DOMAIN-CONTAINING PROTEIN 3, MITOCHONDRIAL"/>
    <property type="match status" value="1"/>
</dbReference>
<reference evidence="7 8" key="1">
    <citation type="journal article" date="2024" name="BMC Genomics">
        <title>Genome assembly of redclaw crayfish (Cherax quadricarinatus) provides insights into its immune adaptation and hypoxia tolerance.</title>
        <authorList>
            <person name="Liu Z."/>
            <person name="Zheng J."/>
            <person name="Li H."/>
            <person name="Fang K."/>
            <person name="Wang S."/>
            <person name="He J."/>
            <person name="Zhou D."/>
            <person name="Weng S."/>
            <person name="Chi M."/>
            <person name="Gu Z."/>
            <person name="He J."/>
            <person name="Li F."/>
            <person name="Wang M."/>
        </authorList>
    </citation>
    <scope>NUCLEOTIDE SEQUENCE [LARGE SCALE GENOMIC DNA]</scope>
    <source>
        <strain evidence="7">ZL_2023a</strain>
    </source>
</reference>
<evidence type="ECO:0000256" key="1">
    <source>
        <dbReference type="ARBA" id="ARBA00022714"/>
    </source>
</evidence>
<dbReference type="EMBL" id="JARKIK010000003">
    <property type="protein sequence ID" value="KAK8753176.1"/>
    <property type="molecule type" value="Genomic_DNA"/>
</dbReference>
<keyword evidence="3" id="KW-0408">Iron</keyword>
<gene>
    <name evidence="7" type="ORF">OTU49_003020</name>
</gene>
<protein>
    <recommendedName>
        <fullName evidence="6">Iron-binding zinc finger CDGSH type domain-containing protein</fullName>
    </recommendedName>
</protein>
<dbReference type="Gene3D" id="3.40.5.90">
    <property type="entry name" value="CDGSH iron-sulfur domain, mitoNEET-type"/>
    <property type="match status" value="2"/>
</dbReference>
<dbReference type="InterPro" id="IPR018967">
    <property type="entry name" value="FeS-contain_CDGSH-typ"/>
</dbReference>